<dbReference type="Proteomes" id="UP000193642">
    <property type="component" value="Unassembled WGS sequence"/>
</dbReference>
<reference evidence="3 4" key="1">
    <citation type="submission" date="2016-07" db="EMBL/GenBank/DDBJ databases">
        <title>Pervasive Adenine N6-methylation of Active Genes in Fungi.</title>
        <authorList>
            <consortium name="DOE Joint Genome Institute"/>
            <person name="Mondo S.J."/>
            <person name="Dannebaum R.O."/>
            <person name="Kuo R.C."/>
            <person name="Labutti K."/>
            <person name="Haridas S."/>
            <person name="Kuo A."/>
            <person name="Salamov A."/>
            <person name="Ahrendt S.R."/>
            <person name="Lipzen A."/>
            <person name="Sullivan W."/>
            <person name="Andreopoulos W.B."/>
            <person name="Clum A."/>
            <person name="Lindquist E."/>
            <person name="Daum C."/>
            <person name="Ramamoorthy G.K."/>
            <person name="Gryganskyi A."/>
            <person name="Culley D."/>
            <person name="Magnuson J.K."/>
            <person name="James T.Y."/>
            <person name="O'Malley M.A."/>
            <person name="Stajich J.E."/>
            <person name="Spatafora J.W."/>
            <person name="Visel A."/>
            <person name="Grigoriev I.V."/>
        </authorList>
    </citation>
    <scope>NUCLEOTIDE SEQUENCE [LARGE SCALE GENOMIC DNA]</scope>
    <source>
        <strain evidence="3 4">JEL800</strain>
    </source>
</reference>
<protein>
    <submittedName>
        <fullName evidence="3">Alpha/beta-hydrolase</fullName>
    </submittedName>
</protein>
<dbReference type="Gene3D" id="3.40.50.1820">
    <property type="entry name" value="alpha/beta hydrolase"/>
    <property type="match status" value="1"/>
</dbReference>
<evidence type="ECO:0000259" key="2">
    <source>
        <dbReference type="Pfam" id="PF00561"/>
    </source>
</evidence>
<sequence length="307" mass="34444">MRFHSSLDKLAHVEGVLLKRHVKTPFRRHLVKPEGRDWAINTLVINGPKDGPNIVDPTRKTIVLTHGYGSGLGFFYANYDQLASLVDPVSKKPVQIVSIDWLGMGGSSRPAFTKRSSCATPEENEELIKDAENYFVESFEDWRKSVGLETFALGGHSLGGYLCSVYALKHSHRLSSLTLISPFGLLPHPQDSVPVTSEISKQLPFAQRLFLSAWRNNVTPQWVLRGMGWYGPRMASRIVSRRFPTMDENDQRLISDYVYHLSTIRPAAGEYALNALMEIRMTPTEDREANGKATHGICMLVIQSDFG</sequence>
<name>A0A1Y2CUR5_9FUNG</name>
<dbReference type="GO" id="GO:0052689">
    <property type="term" value="F:carboxylic ester hydrolase activity"/>
    <property type="evidence" value="ECO:0007669"/>
    <property type="project" value="TreeGrafter"/>
</dbReference>
<evidence type="ECO:0000313" key="4">
    <source>
        <dbReference type="Proteomes" id="UP000193642"/>
    </source>
</evidence>
<dbReference type="GO" id="GO:0005739">
    <property type="term" value="C:mitochondrion"/>
    <property type="evidence" value="ECO:0007669"/>
    <property type="project" value="TreeGrafter"/>
</dbReference>
<dbReference type="InterPro" id="IPR029058">
    <property type="entry name" value="AB_hydrolase_fold"/>
</dbReference>
<dbReference type="SUPFAM" id="SSF53474">
    <property type="entry name" value="alpha/beta-Hydrolases"/>
    <property type="match status" value="1"/>
</dbReference>
<dbReference type="PANTHER" id="PTHR42886">
    <property type="entry name" value="RE40534P-RELATED"/>
    <property type="match status" value="1"/>
</dbReference>
<dbReference type="STRING" id="329046.A0A1Y2CUR5"/>
<dbReference type="GO" id="GO:0055088">
    <property type="term" value="P:lipid homeostasis"/>
    <property type="evidence" value="ECO:0007669"/>
    <property type="project" value="TreeGrafter"/>
</dbReference>
<keyword evidence="4" id="KW-1185">Reference proteome</keyword>
<evidence type="ECO:0000256" key="1">
    <source>
        <dbReference type="ARBA" id="ARBA00038097"/>
    </source>
</evidence>
<accession>A0A1Y2CUR5</accession>
<dbReference type="InterPro" id="IPR000073">
    <property type="entry name" value="AB_hydrolase_1"/>
</dbReference>
<dbReference type="GO" id="GO:0042171">
    <property type="term" value="F:lysophosphatidic acid acyltransferase activity"/>
    <property type="evidence" value="ECO:0007669"/>
    <property type="project" value="TreeGrafter"/>
</dbReference>
<feature type="domain" description="AB hydrolase-1" evidence="2">
    <location>
        <begin position="61"/>
        <end position="203"/>
    </location>
</feature>
<organism evidence="3 4">
    <name type="scientific">Rhizoclosmatium globosum</name>
    <dbReference type="NCBI Taxonomy" id="329046"/>
    <lineage>
        <taxon>Eukaryota</taxon>
        <taxon>Fungi</taxon>
        <taxon>Fungi incertae sedis</taxon>
        <taxon>Chytridiomycota</taxon>
        <taxon>Chytridiomycota incertae sedis</taxon>
        <taxon>Chytridiomycetes</taxon>
        <taxon>Chytridiales</taxon>
        <taxon>Chytriomycetaceae</taxon>
        <taxon>Rhizoclosmatium</taxon>
    </lineage>
</organism>
<comment type="similarity">
    <text evidence="1">Belongs to the peptidase S33 family. ABHD4/ABHD5 subfamily.</text>
</comment>
<dbReference type="OrthoDB" id="7457040at2759"/>
<dbReference type="GO" id="GO:0006654">
    <property type="term" value="P:phosphatidic acid biosynthetic process"/>
    <property type="evidence" value="ECO:0007669"/>
    <property type="project" value="TreeGrafter"/>
</dbReference>
<keyword evidence="3" id="KW-0378">Hydrolase</keyword>
<dbReference type="Pfam" id="PF00561">
    <property type="entry name" value="Abhydrolase_1"/>
    <property type="match status" value="1"/>
</dbReference>
<dbReference type="PANTHER" id="PTHR42886:SF29">
    <property type="entry name" value="PUMMELIG, ISOFORM A"/>
    <property type="match status" value="1"/>
</dbReference>
<dbReference type="EMBL" id="MCGO01000008">
    <property type="protein sequence ID" value="ORY50055.1"/>
    <property type="molecule type" value="Genomic_DNA"/>
</dbReference>
<comment type="caution">
    <text evidence="3">The sequence shown here is derived from an EMBL/GenBank/DDBJ whole genome shotgun (WGS) entry which is preliminary data.</text>
</comment>
<evidence type="ECO:0000313" key="3">
    <source>
        <dbReference type="EMBL" id="ORY50055.1"/>
    </source>
</evidence>
<gene>
    <name evidence="3" type="ORF">BCR33DRAFT_695157</name>
</gene>
<proteinExistence type="inferred from homology"/>
<dbReference type="AlphaFoldDB" id="A0A1Y2CUR5"/>